<reference evidence="2" key="1">
    <citation type="submission" date="2021-02" db="EMBL/GenBank/DDBJ databases">
        <authorList>
            <person name="Nowell W R."/>
        </authorList>
    </citation>
    <scope>NUCLEOTIDE SEQUENCE</scope>
</reference>
<evidence type="ECO:0000313" key="1">
    <source>
        <dbReference type="EMBL" id="CAF1382447.1"/>
    </source>
</evidence>
<dbReference type="EMBL" id="CAJNOQ010041979">
    <property type="protein sequence ID" value="CAF1625503.1"/>
    <property type="molecule type" value="Genomic_DNA"/>
</dbReference>
<comment type="caution">
    <text evidence="2">The sequence shown here is derived from an EMBL/GenBank/DDBJ whole genome shotgun (WGS) entry which is preliminary data.</text>
</comment>
<evidence type="ECO:0000313" key="4">
    <source>
        <dbReference type="EMBL" id="CAF4519137.1"/>
    </source>
</evidence>
<evidence type="ECO:0000313" key="3">
    <source>
        <dbReference type="EMBL" id="CAF4190863.1"/>
    </source>
</evidence>
<dbReference type="EMBL" id="CAJOBA010046544">
    <property type="protein sequence ID" value="CAF4190863.1"/>
    <property type="molecule type" value="Genomic_DNA"/>
</dbReference>
<dbReference type="AlphaFoldDB" id="A0A816CN15"/>
<name>A0A816CN15_9BILA</name>
<keyword evidence="5" id="KW-1185">Reference proteome</keyword>
<accession>A0A816CN15</accession>
<organism evidence="2 5">
    <name type="scientific">Didymodactylos carnosus</name>
    <dbReference type="NCBI Taxonomy" id="1234261"/>
    <lineage>
        <taxon>Eukaryota</taxon>
        <taxon>Metazoa</taxon>
        <taxon>Spiralia</taxon>
        <taxon>Gnathifera</taxon>
        <taxon>Rotifera</taxon>
        <taxon>Eurotatoria</taxon>
        <taxon>Bdelloidea</taxon>
        <taxon>Philodinida</taxon>
        <taxon>Philodinidae</taxon>
        <taxon>Didymodactylos</taxon>
    </lineage>
</organism>
<dbReference type="EMBL" id="CAJNOK010024848">
    <property type="protein sequence ID" value="CAF1382447.1"/>
    <property type="molecule type" value="Genomic_DNA"/>
</dbReference>
<dbReference type="Proteomes" id="UP000681722">
    <property type="component" value="Unassembled WGS sequence"/>
</dbReference>
<dbReference type="Proteomes" id="UP000663829">
    <property type="component" value="Unassembled WGS sequence"/>
</dbReference>
<dbReference type="EMBL" id="CAJOBC010109435">
    <property type="protein sequence ID" value="CAF4519137.1"/>
    <property type="molecule type" value="Genomic_DNA"/>
</dbReference>
<evidence type="ECO:0000313" key="2">
    <source>
        <dbReference type="EMBL" id="CAF1625503.1"/>
    </source>
</evidence>
<sequence>LGNNIEYCHRSRSSLNQATSTASTRPPAIVVRFISRFDRQAVLSSLGHLKKQNTGMTITEDLTPGTLKLFHETRNKLNGEEKKRVTTRMGFVFLRDSISSRTMKRVESKWDGMT</sequence>
<feature type="non-terminal residue" evidence="2">
    <location>
        <position position="1"/>
    </location>
</feature>
<evidence type="ECO:0000313" key="5">
    <source>
        <dbReference type="Proteomes" id="UP000663829"/>
    </source>
</evidence>
<proteinExistence type="predicted"/>
<dbReference type="OrthoDB" id="7484295at2759"/>
<protein>
    <submittedName>
        <fullName evidence="2">Uncharacterized protein</fullName>
    </submittedName>
</protein>
<gene>
    <name evidence="2" type="ORF">GPM918_LOCUS44010</name>
    <name evidence="1" type="ORF">OVA965_LOCUS32174</name>
    <name evidence="4" type="ORF">SRO942_LOCUS45683</name>
    <name evidence="3" type="ORF">TMI583_LOCUS33031</name>
</gene>
<dbReference type="Proteomes" id="UP000682733">
    <property type="component" value="Unassembled WGS sequence"/>
</dbReference>
<dbReference type="Proteomes" id="UP000677228">
    <property type="component" value="Unassembled WGS sequence"/>
</dbReference>